<dbReference type="Pfam" id="PF17272">
    <property type="entry name" value="DUF5337"/>
    <property type="match status" value="1"/>
</dbReference>
<keyword evidence="1" id="KW-0812">Transmembrane</keyword>
<reference evidence="2 3" key="1">
    <citation type="submission" date="2019-04" db="EMBL/GenBank/DDBJ databases">
        <title>Crypto-aerobic microbial life in anoxic (sulfidic) marine sediments.</title>
        <authorList>
            <person name="Bhattacharya S."/>
            <person name="Roy C."/>
            <person name="Mondal N."/>
            <person name="Sarkar J."/>
            <person name="Mandal S."/>
            <person name="Rameez M.J."/>
            <person name="Ghosh W."/>
        </authorList>
    </citation>
    <scope>NUCLEOTIDE SEQUENCE [LARGE SCALE GENOMIC DNA]</scope>
    <source>
        <strain evidence="2 3">SBBC</strain>
    </source>
</reference>
<dbReference type="Proteomes" id="UP000306340">
    <property type="component" value="Unassembled WGS sequence"/>
</dbReference>
<dbReference type="RefSeq" id="WP_136794011.1">
    <property type="nucleotide sequence ID" value="NZ_SWAU01000254.1"/>
</dbReference>
<feature type="transmembrane region" description="Helical" evidence="1">
    <location>
        <begin position="17"/>
        <end position="35"/>
    </location>
</feature>
<evidence type="ECO:0000256" key="1">
    <source>
        <dbReference type="SAM" id="Phobius"/>
    </source>
</evidence>
<evidence type="ECO:0000313" key="2">
    <source>
        <dbReference type="EMBL" id="TKA94947.1"/>
    </source>
</evidence>
<dbReference type="AlphaFoldDB" id="A0A4V6WLP1"/>
<dbReference type="EMBL" id="SWAU01000254">
    <property type="protein sequence ID" value="TKA94947.1"/>
    <property type="molecule type" value="Genomic_DNA"/>
</dbReference>
<accession>A0A4V6WLP1</accession>
<protein>
    <recommendedName>
        <fullName evidence="4">DUF5337 domain-containing protein</fullName>
    </recommendedName>
</protein>
<dbReference type="InterPro" id="IPR020308">
    <property type="entry name" value="Uncharacterised_Ynq1"/>
</dbReference>
<comment type="caution">
    <text evidence="2">The sequence shown here is derived from an EMBL/GenBank/DDBJ whole genome shotgun (WGS) entry which is preliminary data.</text>
</comment>
<feature type="transmembrane region" description="Helical" evidence="1">
    <location>
        <begin position="47"/>
        <end position="68"/>
    </location>
</feature>
<name>A0A4V6WLP1_9RHOB</name>
<organism evidence="2 3">
    <name type="scientific">Cereibacter changlensis</name>
    <dbReference type="NCBI Taxonomy" id="402884"/>
    <lineage>
        <taxon>Bacteria</taxon>
        <taxon>Pseudomonadati</taxon>
        <taxon>Pseudomonadota</taxon>
        <taxon>Alphaproteobacteria</taxon>
        <taxon>Rhodobacterales</taxon>
        <taxon>Paracoccaceae</taxon>
        <taxon>Cereibacter</taxon>
    </lineage>
</organism>
<proteinExistence type="predicted"/>
<keyword evidence="1" id="KW-1133">Transmembrane helix</keyword>
<gene>
    <name evidence="2" type="ORF">FAZ78_19515</name>
</gene>
<sequence>MKGAPDPERHLANQARLVAIVLVATMVLWMGAQWLGSVLGWEARYVFLFDLAALAGFIWALVVTWRIWRRRQGK</sequence>
<evidence type="ECO:0000313" key="3">
    <source>
        <dbReference type="Proteomes" id="UP000306340"/>
    </source>
</evidence>
<keyword evidence="1" id="KW-0472">Membrane</keyword>
<evidence type="ECO:0008006" key="4">
    <source>
        <dbReference type="Google" id="ProtNLM"/>
    </source>
</evidence>